<name>A0A8J6FI89_ELECQ</name>
<reference evidence="1" key="1">
    <citation type="thesis" date="2020" institute="ProQuest LLC" country="789 East Eisenhower Parkway, Ann Arbor, MI, USA">
        <title>Comparative Genomics and Chromosome Evolution.</title>
        <authorList>
            <person name="Mudd A.B."/>
        </authorList>
    </citation>
    <scope>NUCLEOTIDE SEQUENCE</scope>
    <source>
        <strain evidence="1">HN-11 Male</strain>
        <tissue evidence="1">Kidney and liver</tissue>
    </source>
</reference>
<evidence type="ECO:0000313" key="1">
    <source>
        <dbReference type="EMBL" id="KAG9488201.1"/>
    </source>
</evidence>
<accession>A0A8J6FI89</accession>
<dbReference type="AlphaFoldDB" id="A0A8J6FI89"/>
<proteinExistence type="predicted"/>
<comment type="caution">
    <text evidence="1">The sequence shown here is derived from an EMBL/GenBank/DDBJ whole genome shotgun (WGS) entry which is preliminary data.</text>
</comment>
<evidence type="ECO:0000313" key="2">
    <source>
        <dbReference type="Proteomes" id="UP000770717"/>
    </source>
</evidence>
<dbReference type="Proteomes" id="UP000770717">
    <property type="component" value="Unassembled WGS sequence"/>
</dbReference>
<sequence>MLASAISAYLNSREFGLGVEMWASQRFCSDYGRPNGLLRFHNVVPKVKICAMRCRSRESQLIKDFSNYDKMGRGEIVSAY</sequence>
<gene>
    <name evidence="1" type="ORF">GDO78_007806</name>
</gene>
<organism evidence="1 2">
    <name type="scientific">Eleutherodactylus coqui</name>
    <name type="common">Puerto Rican coqui</name>
    <dbReference type="NCBI Taxonomy" id="57060"/>
    <lineage>
        <taxon>Eukaryota</taxon>
        <taxon>Metazoa</taxon>
        <taxon>Chordata</taxon>
        <taxon>Craniata</taxon>
        <taxon>Vertebrata</taxon>
        <taxon>Euteleostomi</taxon>
        <taxon>Amphibia</taxon>
        <taxon>Batrachia</taxon>
        <taxon>Anura</taxon>
        <taxon>Neobatrachia</taxon>
        <taxon>Hyloidea</taxon>
        <taxon>Eleutherodactylidae</taxon>
        <taxon>Eleutherodactylinae</taxon>
        <taxon>Eleutherodactylus</taxon>
        <taxon>Eleutherodactylus</taxon>
    </lineage>
</organism>
<dbReference type="EMBL" id="WNTK01000003">
    <property type="protein sequence ID" value="KAG9488201.1"/>
    <property type="molecule type" value="Genomic_DNA"/>
</dbReference>
<keyword evidence="2" id="KW-1185">Reference proteome</keyword>
<protein>
    <submittedName>
        <fullName evidence="1">Uncharacterized protein</fullName>
    </submittedName>
</protein>